<keyword evidence="3 7" id="KW-0808">Transferase</keyword>
<dbReference type="InterPro" id="IPR029063">
    <property type="entry name" value="SAM-dependent_MTases_sf"/>
</dbReference>
<dbReference type="CDD" id="cd02440">
    <property type="entry name" value="AdoMet_MTases"/>
    <property type="match status" value="1"/>
</dbReference>
<dbReference type="Proteomes" id="UP000033096">
    <property type="component" value="Chromosome"/>
</dbReference>
<dbReference type="PROSITE" id="PS51684">
    <property type="entry name" value="SAM_MT_TRM5_TYW2"/>
    <property type="match status" value="1"/>
</dbReference>
<feature type="domain" description="SAM-dependent methyltransferase TRM5/TYW2-type" evidence="6">
    <location>
        <begin position="29"/>
        <end position="343"/>
    </location>
</feature>
<evidence type="ECO:0000259" key="6">
    <source>
        <dbReference type="PROSITE" id="PS51684"/>
    </source>
</evidence>
<dbReference type="RefSeq" id="WP_048120516.1">
    <property type="nucleotide sequence ID" value="NZ_CP009520.1"/>
</dbReference>
<name>A0A0E3Q6A0_9EURY</name>
<dbReference type="PATRIC" id="fig|1434123.4.peg.2181"/>
<dbReference type="EMBL" id="CP009520">
    <property type="protein sequence ID" value="AKB44067.1"/>
    <property type="molecule type" value="Genomic_DNA"/>
</dbReference>
<gene>
    <name evidence="7" type="ORF">MSVAZ_1798</name>
</gene>
<dbReference type="InterPro" id="IPR056744">
    <property type="entry name" value="TRM5/TYW2-like_N"/>
</dbReference>
<dbReference type="InterPro" id="IPR030382">
    <property type="entry name" value="MeTrfase_TRM5/TYW2"/>
</dbReference>
<organism evidence="7 8">
    <name type="scientific">Methanosarcina vacuolata Z-761</name>
    <dbReference type="NCBI Taxonomy" id="1434123"/>
    <lineage>
        <taxon>Archaea</taxon>
        <taxon>Methanobacteriati</taxon>
        <taxon>Methanobacteriota</taxon>
        <taxon>Stenosarchaea group</taxon>
        <taxon>Methanomicrobia</taxon>
        <taxon>Methanosarcinales</taxon>
        <taxon>Methanosarcinaceae</taxon>
        <taxon>Methanosarcina</taxon>
    </lineage>
</organism>
<dbReference type="Pfam" id="PF25133">
    <property type="entry name" value="TYW2_N_2"/>
    <property type="match status" value="1"/>
</dbReference>
<dbReference type="STRING" id="1434123.MSVAZ_1798"/>
<dbReference type="InterPro" id="IPR056743">
    <property type="entry name" value="TRM5-TYW2-like_MTfase"/>
</dbReference>
<keyword evidence="2 7" id="KW-0489">Methyltransferase</keyword>
<protein>
    <submittedName>
        <fullName evidence="7">tRNA (Guanine(37)-N1)-methyltransferase Trm5b</fullName>
    </submittedName>
</protein>
<keyword evidence="1" id="KW-0963">Cytoplasm</keyword>
<dbReference type="Pfam" id="PF02475">
    <property type="entry name" value="TRM5-TYW2_MTfase"/>
    <property type="match status" value="1"/>
</dbReference>
<sequence length="343" mass="38345">MSFRKNVSLRDAMRGIVEEPLLPMVPKRFDYIGNVAVISIPPELGAYKEAIASKLFSMRGNTRAVLNKVSKLEGEHRVADFELLLGDTTETIHRENGYAYKLDVKKVFFNPRLYSERRRVASKIKSGENIIIPFAGVGPFVLPAAGKGARVYAIEINPDACTCLRENIRINRLEGQVTVIQDDFENLFRTGEIFQILDSKTHKESQNDGRGGNCEKVRDSEKIENGDKVGNKAFSGLSACPVPGKGKNKELQVPGSGFDRAIVPTPYGMDHFLVEITKLVRKEGHIHFYTFKAESQIPGLIDEYKKMGLEVVLYRRAGNVAPGISRWVFDLKKIGVKKESVET</sequence>
<evidence type="ECO:0000256" key="3">
    <source>
        <dbReference type="ARBA" id="ARBA00022679"/>
    </source>
</evidence>
<dbReference type="KEGG" id="mvc:MSVAZ_1798"/>
<dbReference type="GO" id="GO:0008175">
    <property type="term" value="F:tRNA methyltransferase activity"/>
    <property type="evidence" value="ECO:0007669"/>
    <property type="project" value="TreeGrafter"/>
</dbReference>
<keyword evidence="5" id="KW-0819">tRNA processing</keyword>
<dbReference type="HOGENOM" id="CLU_022610_0_0_2"/>
<dbReference type="PANTHER" id="PTHR23245">
    <property type="entry name" value="TRNA METHYLTRANSFERASE"/>
    <property type="match status" value="1"/>
</dbReference>
<dbReference type="GO" id="GO:0002939">
    <property type="term" value="P:tRNA N1-guanine methylation"/>
    <property type="evidence" value="ECO:0007669"/>
    <property type="project" value="TreeGrafter"/>
</dbReference>
<accession>A0A0E3Q6A0</accession>
<evidence type="ECO:0000313" key="8">
    <source>
        <dbReference type="Proteomes" id="UP000033096"/>
    </source>
</evidence>
<dbReference type="Gene3D" id="3.40.50.150">
    <property type="entry name" value="Vaccinia Virus protein VP39"/>
    <property type="match status" value="1"/>
</dbReference>
<proteinExistence type="predicted"/>
<dbReference type="Gene3D" id="3.30.300.110">
    <property type="entry name" value="Met-10+ protein-like domains"/>
    <property type="match status" value="1"/>
</dbReference>
<evidence type="ECO:0000256" key="5">
    <source>
        <dbReference type="ARBA" id="ARBA00022694"/>
    </source>
</evidence>
<evidence type="ECO:0000256" key="4">
    <source>
        <dbReference type="ARBA" id="ARBA00022691"/>
    </source>
</evidence>
<dbReference type="GeneID" id="24810246"/>
<dbReference type="GO" id="GO:0005737">
    <property type="term" value="C:cytoplasm"/>
    <property type="evidence" value="ECO:0007669"/>
    <property type="project" value="TreeGrafter"/>
</dbReference>
<evidence type="ECO:0000313" key="7">
    <source>
        <dbReference type="EMBL" id="AKB44067.1"/>
    </source>
</evidence>
<dbReference type="PANTHER" id="PTHR23245:SF36">
    <property type="entry name" value="TRNA (GUANINE(37)-N1)-METHYLTRANSFERASE"/>
    <property type="match status" value="1"/>
</dbReference>
<dbReference type="AlphaFoldDB" id="A0A0E3Q6A0"/>
<keyword evidence="4" id="KW-0949">S-adenosyl-L-methionine</keyword>
<reference evidence="7 8" key="1">
    <citation type="submission" date="2014-07" db="EMBL/GenBank/DDBJ databases">
        <title>Methanogenic archaea and the global carbon cycle.</title>
        <authorList>
            <person name="Henriksen J.R."/>
            <person name="Luke J."/>
            <person name="Reinhart S."/>
            <person name="Benedict M.N."/>
            <person name="Youngblut N.D."/>
            <person name="Metcalf M.E."/>
            <person name="Whitaker R.J."/>
            <person name="Metcalf W.W."/>
        </authorList>
    </citation>
    <scope>NUCLEOTIDE SEQUENCE [LARGE SCALE GENOMIC DNA]</scope>
    <source>
        <strain evidence="7 8">Z-761</strain>
    </source>
</reference>
<evidence type="ECO:0000256" key="1">
    <source>
        <dbReference type="ARBA" id="ARBA00022490"/>
    </source>
</evidence>
<evidence type="ECO:0000256" key="2">
    <source>
        <dbReference type="ARBA" id="ARBA00022603"/>
    </source>
</evidence>
<keyword evidence="8" id="KW-1185">Reference proteome</keyword>
<dbReference type="SUPFAM" id="SSF53335">
    <property type="entry name" value="S-adenosyl-L-methionine-dependent methyltransferases"/>
    <property type="match status" value="1"/>
</dbReference>